<sequence>MLSPQEKLSDHISEIFGSVGATGVVSAADYCTLQLASHYSGLERHERKSVVRLLRAVQRGKVNVLPSSMVG</sequence>
<dbReference type="RefSeq" id="WP_283757854.1">
    <property type="nucleotide sequence ID" value="NZ_JAQOSQ010000006.1"/>
</dbReference>
<keyword evidence="2" id="KW-1185">Reference proteome</keyword>
<dbReference type="Proteomes" id="UP001232992">
    <property type="component" value="Unassembled WGS sequence"/>
</dbReference>
<gene>
    <name evidence="1" type="ORF">PMH09_08320</name>
</gene>
<comment type="caution">
    <text evidence="1">The sequence shown here is derived from an EMBL/GenBank/DDBJ whole genome shotgun (WGS) entry which is preliminary data.</text>
</comment>
<organism evidence="1 2">
    <name type="scientific">Roseofilum casamattae BLCC-M143</name>
    <dbReference type="NCBI Taxonomy" id="3022442"/>
    <lineage>
        <taxon>Bacteria</taxon>
        <taxon>Bacillati</taxon>
        <taxon>Cyanobacteriota</taxon>
        <taxon>Cyanophyceae</taxon>
        <taxon>Desertifilales</taxon>
        <taxon>Desertifilaceae</taxon>
        <taxon>Roseofilum</taxon>
        <taxon>Roseofilum casamattae</taxon>
    </lineage>
</organism>
<reference evidence="1 2" key="1">
    <citation type="submission" date="2023-01" db="EMBL/GenBank/DDBJ databases">
        <title>Novel diversity within Roseofilum (Cyanobacteria; Desertifilaceae) from marine benthic mats with descriptions of four novel species.</title>
        <authorList>
            <person name="Wang Y."/>
            <person name="Berthold D.E."/>
            <person name="Hu J."/>
            <person name="Lefler F.W."/>
            <person name="Laughinghouse H.D. IV."/>
        </authorList>
    </citation>
    <scope>NUCLEOTIDE SEQUENCE [LARGE SCALE GENOMIC DNA]</scope>
    <source>
        <strain evidence="1 2">BLCC-M143</strain>
    </source>
</reference>
<evidence type="ECO:0000313" key="1">
    <source>
        <dbReference type="EMBL" id="MDJ1183199.1"/>
    </source>
</evidence>
<dbReference type="EMBL" id="JAQOSQ010000006">
    <property type="protein sequence ID" value="MDJ1183199.1"/>
    <property type="molecule type" value="Genomic_DNA"/>
</dbReference>
<protein>
    <submittedName>
        <fullName evidence="1">Uncharacterized protein</fullName>
    </submittedName>
</protein>
<evidence type="ECO:0000313" key="2">
    <source>
        <dbReference type="Proteomes" id="UP001232992"/>
    </source>
</evidence>
<proteinExistence type="predicted"/>
<name>A0ABT7BXD8_9CYAN</name>
<accession>A0ABT7BXD8</accession>